<keyword evidence="6" id="KW-0966">Cell projection</keyword>
<keyword evidence="6" id="KW-0282">Flagellum</keyword>
<evidence type="ECO:0000256" key="3">
    <source>
        <dbReference type="RuleBase" id="RU362073"/>
    </source>
</evidence>
<sequence>MAGILTNVQAQVALQTLRSATNSLNETQDRISTGLEVRTARDNPSFFLVSQQVRGDNAVLNGLRDNLTLSVNAARTATNGITAIFGTINEIQQALTTADSGQALDELQFTINNLAGEIEGTVNATSFNGINLLAGNNTQTVTTTITRDGGNFNISTFTLVEQNLGDISTFVDATNPNFTLDSAFAAFQPGIFNQIDGVNATGIGANGQLDFVDGGADDIDGLVDGAAGFQVSADVAQAINDALNAFGEGALALTDVEDTAGTGTADGLFELDATAALGTAFSFTGQDGSTVNVNTLGDFINNVVVGDGALRFAIQESGFTGALRAITVNGANGNVQAGLVVADALVGQVNLSSSTLGTFERTLENRQNFLQNLSDSLEQGVASLVEADLDEESTRLQAFQVQQQLAIQALGIANQNPQNILSLFR</sequence>
<dbReference type="Gene3D" id="1.20.1330.10">
    <property type="entry name" value="f41 fragment of flagellin, N-terminal domain"/>
    <property type="match status" value="1"/>
</dbReference>
<evidence type="ECO:0000259" key="4">
    <source>
        <dbReference type="Pfam" id="PF00669"/>
    </source>
</evidence>
<accession>A0ABQ2LFV2</accession>
<keyword evidence="7" id="KW-1185">Reference proteome</keyword>
<dbReference type="RefSeq" id="WP_150006252.1">
    <property type="nucleotide sequence ID" value="NZ_BMOV01000009.1"/>
</dbReference>
<dbReference type="PANTHER" id="PTHR42792">
    <property type="entry name" value="FLAGELLIN"/>
    <property type="match status" value="1"/>
</dbReference>
<name>A0ABQ2LFV2_9PROT</name>
<dbReference type="InterPro" id="IPR046358">
    <property type="entry name" value="Flagellin_C"/>
</dbReference>
<keyword evidence="2 3" id="KW-0975">Bacterial flagellum</keyword>
<evidence type="ECO:0000313" key="7">
    <source>
        <dbReference type="Proteomes" id="UP000602381"/>
    </source>
</evidence>
<feature type="domain" description="Flagellin C-terminal" evidence="5">
    <location>
        <begin position="342"/>
        <end position="424"/>
    </location>
</feature>
<reference evidence="7" key="1">
    <citation type="journal article" date="2019" name="Int. J. Syst. Evol. Microbiol.">
        <title>The Global Catalogue of Microorganisms (GCM) 10K type strain sequencing project: providing services to taxonomists for standard genome sequencing and annotation.</title>
        <authorList>
            <consortium name="The Broad Institute Genomics Platform"/>
            <consortium name="The Broad Institute Genome Sequencing Center for Infectious Disease"/>
            <person name="Wu L."/>
            <person name="Ma J."/>
        </authorList>
    </citation>
    <scope>NUCLEOTIDE SEQUENCE [LARGE SCALE GENOMIC DNA]</scope>
    <source>
        <strain evidence="7">JCM 17843</strain>
    </source>
</reference>
<gene>
    <name evidence="6" type="ORF">GCM10007972_23930</name>
</gene>
<dbReference type="InterPro" id="IPR001029">
    <property type="entry name" value="Flagellin_N"/>
</dbReference>
<organism evidence="6 7">
    <name type="scientific">Iodidimonas muriae</name>
    <dbReference type="NCBI Taxonomy" id="261467"/>
    <lineage>
        <taxon>Bacteria</taxon>
        <taxon>Pseudomonadati</taxon>
        <taxon>Pseudomonadota</taxon>
        <taxon>Alphaproteobacteria</taxon>
        <taxon>Iodidimonadales</taxon>
        <taxon>Iodidimonadaceae</taxon>
        <taxon>Iodidimonas</taxon>
    </lineage>
</organism>
<comment type="caution">
    <text evidence="6">The sequence shown here is derived from an EMBL/GenBank/DDBJ whole genome shotgun (WGS) entry which is preliminary data.</text>
</comment>
<dbReference type="InterPro" id="IPR001492">
    <property type="entry name" value="Flagellin"/>
</dbReference>
<keyword evidence="6" id="KW-0969">Cilium</keyword>
<dbReference type="Pfam" id="PF00700">
    <property type="entry name" value="Flagellin_C"/>
    <property type="match status" value="1"/>
</dbReference>
<comment type="function">
    <text evidence="3">Flagellin is the subunit protein which polymerizes to form the filaments of bacterial flagella.</text>
</comment>
<feature type="domain" description="Flagellin N-terminal" evidence="4">
    <location>
        <begin position="4"/>
        <end position="138"/>
    </location>
</feature>
<evidence type="ECO:0000259" key="5">
    <source>
        <dbReference type="Pfam" id="PF00700"/>
    </source>
</evidence>
<dbReference type="EMBL" id="BMOV01000009">
    <property type="protein sequence ID" value="GGO15621.1"/>
    <property type="molecule type" value="Genomic_DNA"/>
</dbReference>
<protein>
    <recommendedName>
        <fullName evidence="3">Flagellin</fullName>
    </recommendedName>
</protein>
<dbReference type="Proteomes" id="UP000602381">
    <property type="component" value="Unassembled WGS sequence"/>
</dbReference>
<proteinExistence type="inferred from homology"/>
<evidence type="ECO:0000256" key="1">
    <source>
        <dbReference type="ARBA" id="ARBA00005709"/>
    </source>
</evidence>
<dbReference type="SUPFAM" id="SSF64518">
    <property type="entry name" value="Phase 1 flagellin"/>
    <property type="match status" value="1"/>
</dbReference>
<dbReference type="PANTHER" id="PTHR42792:SF2">
    <property type="entry name" value="FLAGELLIN"/>
    <property type="match status" value="1"/>
</dbReference>
<keyword evidence="3" id="KW-0964">Secreted</keyword>
<dbReference type="Pfam" id="PF00669">
    <property type="entry name" value="Flagellin_N"/>
    <property type="match status" value="1"/>
</dbReference>
<evidence type="ECO:0000313" key="6">
    <source>
        <dbReference type="EMBL" id="GGO15621.1"/>
    </source>
</evidence>
<comment type="similarity">
    <text evidence="1 3">Belongs to the bacterial flagellin family.</text>
</comment>
<comment type="subcellular location">
    <subcellularLocation>
        <location evidence="3">Secreted</location>
    </subcellularLocation>
    <subcellularLocation>
        <location evidence="3">Bacterial flagellum</location>
    </subcellularLocation>
</comment>
<evidence type="ECO:0000256" key="2">
    <source>
        <dbReference type="ARBA" id="ARBA00023143"/>
    </source>
</evidence>